<dbReference type="SUPFAM" id="SSF53955">
    <property type="entry name" value="Lysozyme-like"/>
    <property type="match status" value="1"/>
</dbReference>
<sequence>MNWRQESVIAKKPKILTDVRFEHAVSFVLSHEGGYSDDPDDDGGKTKFWISKRSYTHVDVDTLTVDEAKNIYKRDFWEPQLYKDIKDVNLATKVFDLEVNMGSNWAHRLVQRALKSTGQDIAEDGVLGPMTLVAINKADLSDLLAALKSEAAGYYRTLATTQPRRAKFLKGWLKRAYA</sequence>
<dbReference type="Gene3D" id="1.20.141.10">
    <property type="entry name" value="Chitosanase, subunit A, domain 1"/>
    <property type="match status" value="1"/>
</dbReference>
<evidence type="ECO:0000259" key="2">
    <source>
        <dbReference type="Pfam" id="PF09374"/>
    </source>
</evidence>
<dbReference type="InterPro" id="IPR008565">
    <property type="entry name" value="TtsA-like_GH18_dom"/>
</dbReference>
<keyword evidence="3" id="KW-0378">Hydrolase</keyword>
<dbReference type="PATRIC" id="fig|1441384.3.peg.1643"/>
<dbReference type="Pfam" id="PF09374">
    <property type="entry name" value="PG_binding_3"/>
    <property type="match status" value="1"/>
</dbReference>
<proteinExistence type="predicted"/>
<dbReference type="InterPro" id="IPR023346">
    <property type="entry name" value="Lysozyme-like_dom_sf"/>
</dbReference>
<dbReference type="CDD" id="cd13926">
    <property type="entry name" value="N-acetylmuramidase_GH108"/>
    <property type="match status" value="1"/>
</dbReference>
<comment type="caution">
    <text evidence="3">The sequence shown here is derived from an EMBL/GenBank/DDBJ whole genome shotgun (WGS) entry which is preliminary data.</text>
</comment>
<evidence type="ECO:0000259" key="1">
    <source>
        <dbReference type="Pfam" id="PF05838"/>
    </source>
</evidence>
<evidence type="ECO:0000313" key="3">
    <source>
        <dbReference type="EMBL" id="KJW07811.1"/>
    </source>
</evidence>
<organism evidence="3 4">
    <name type="scientific">Orientia tsutsugamushi str. UT144</name>
    <dbReference type="NCBI Taxonomy" id="1441384"/>
    <lineage>
        <taxon>Bacteria</taxon>
        <taxon>Pseudomonadati</taxon>
        <taxon>Pseudomonadota</taxon>
        <taxon>Alphaproteobacteria</taxon>
        <taxon>Rickettsiales</taxon>
        <taxon>Rickettsiaceae</taxon>
        <taxon>Rickettsieae</taxon>
        <taxon>Orientia</taxon>
    </lineage>
</organism>
<dbReference type="Proteomes" id="UP000033580">
    <property type="component" value="Unassembled WGS sequence"/>
</dbReference>
<dbReference type="AlphaFoldDB" id="A0A0F3RPF3"/>
<dbReference type="GO" id="GO:0016787">
    <property type="term" value="F:hydrolase activity"/>
    <property type="evidence" value="ECO:0007669"/>
    <property type="project" value="UniProtKB-KW"/>
</dbReference>
<gene>
    <name evidence="3" type="ORF">OTUT144_0122</name>
</gene>
<feature type="domain" description="Peptidoglycan binding" evidence="2">
    <location>
        <begin position="106"/>
        <end position="176"/>
    </location>
</feature>
<evidence type="ECO:0000313" key="4">
    <source>
        <dbReference type="Proteomes" id="UP000033580"/>
    </source>
</evidence>
<protein>
    <submittedName>
        <fullName evidence="3">Glycosyl hydrolase 108 family protein</fullName>
    </submittedName>
</protein>
<feature type="domain" description="TtsA-like Glycoside hydrolase family 108" evidence="1">
    <location>
        <begin position="26"/>
        <end position="102"/>
    </location>
</feature>
<reference evidence="3 4" key="1">
    <citation type="submission" date="2015-01" db="EMBL/GenBank/DDBJ databases">
        <title>Genome Sequencing of Rickettsiales.</title>
        <authorList>
            <person name="Daugherty S.C."/>
            <person name="Su Q."/>
            <person name="Abolude K."/>
            <person name="Beier-Sexton M."/>
            <person name="Carlyon J.A."/>
            <person name="Carter R."/>
            <person name="Day N.P."/>
            <person name="Dumler S.J."/>
            <person name="Dyachenko V."/>
            <person name="Godinez A."/>
            <person name="Kurtti T.J."/>
            <person name="Lichay M."/>
            <person name="Mullins K.E."/>
            <person name="Ott S."/>
            <person name="Pappas-Brown V."/>
            <person name="Paris D.H."/>
            <person name="Patel P."/>
            <person name="Richards A.L."/>
            <person name="Sadzewicz L."/>
            <person name="Sears K."/>
            <person name="Seidman D."/>
            <person name="Sengamalay N."/>
            <person name="Stenos J."/>
            <person name="Tallon L.J."/>
            <person name="Vincent G."/>
            <person name="Fraser C.M."/>
            <person name="Munderloh U."/>
            <person name="Dunning-Hotopp J.C."/>
        </authorList>
    </citation>
    <scope>NUCLEOTIDE SEQUENCE [LARGE SCALE GENOMIC DNA]</scope>
    <source>
        <strain evidence="3 4">UT144</strain>
    </source>
</reference>
<dbReference type="Pfam" id="PF05838">
    <property type="entry name" value="Glyco_hydro_108"/>
    <property type="match status" value="1"/>
</dbReference>
<accession>A0A0F3RPF3</accession>
<name>A0A0F3RPF3_ORITS</name>
<dbReference type="InterPro" id="IPR018537">
    <property type="entry name" value="Peptidoglycan-bd_3"/>
</dbReference>
<dbReference type="EMBL" id="LAOR01000004">
    <property type="protein sequence ID" value="KJW07811.1"/>
    <property type="molecule type" value="Genomic_DNA"/>
</dbReference>